<evidence type="ECO:0000313" key="2">
    <source>
        <dbReference type="EMBL" id="KAK7328872.1"/>
    </source>
</evidence>
<reference evidence="2 3" key="1">
    <citation type="submission" date="2024-01" db="EMBL/GenBank/DDBJ databases">
        <title>The genomes of 5 underutilized Papilionoideae crops provide insights into root nodulation and disease resistanc.</title>
        <authorList>
            <person name="Jiang F."/>
        </authorList>
    </citation>
    <scope>NUCLEOTIDE SEQUENCE [LARGE SCALE GENOMIC DNA]</scope>
    <source>
        <strain evidence="2">LVBAO_FW01</strain>
        <tissue evidence="2">Leaves</tissue>
    </source>
</reference>
<accession>A0AAN9L3T3</accession>
<name>A0AAN9L3T3_CANGL</name>
<feature type="transmembrane region" description="Helical" evidence="1">
    <location>
        <begin position="193"/>
        <end position="214"/>
    </location>
</feature>
<evidence type="ECO:0000256" key="1">
    <source>
        <dbReference type="SAM" id="Phobius"/>
    </source>
</evidence>
<dbReference type="AlphaFoldDB" id="A0AAN9L3T3"/>
<keyword evidence="1" id="KW-0812">Transmembrane</keyword>
<proteinExistence type="predicted"/>
<keyword evidence="1" id="KW-1133">Transmembrane helix</keyword>
<keyword evidence="3" id="KW-1185">Reference proteome</keyword>
<evidence type="ECO:0000313" key="3">
    <source>
        <dbReference type="Proteomes" id="UP001367508"/>
    </source>
</evidence>
<dbReference type="Proteomes" id="UP001367508">
    <property type="component" value="Unassembled WGS sequence"/>
</dbReference>
<keyword evidence="1" id="KW-0472">Membrane</keyword>
<gene>
    <name evidence="2" type="ORF">VNO77_23001</name>
</gene>
<dbReference type="EMBL" id="JAYMYQ010000005">
    <property type="protein sequence ID" value="KAK7328872.1"/>
    <property type="molecule type" value="Genomic_DNA"/>
</dbReference>
<sequence length="254" mass="27932">MLKVMISIAPATVHSVIDRSELSDTILHAWRAASAGIEPEIQRQNARRPAHTDLWRTGLRAHGATTMGTSVELNLVPNFPIRTDPMITFTFMKKTRIPAATQPTRRDPPLATVHAASRAVSMVPILGHAETGLSTSKSCKCLLEGHVLAWALHGNVYVLGLELGSKFLEEMTIVALIKVLAINGKRMPDSRPFCADTVAYGLWQYIMLGLLIIVRFEIYWGLNGRSYASTSATMTMVMSPFVCGVWGGEHRALH</sequence>
<comment type="caution">
    <text evidence="2">The sequence shown here is derived from an EMBL/GenBank/DDBJ whole genome shotgun (WGS) entry which is preliminary data.</text>
</comment>
<feature type="transmembrane region" description="Helical" evidence="1">
    <location>
        <begin position="226"/>
        <end position="248"/>
    </location>
</feature>
<protein>
    <submittedName>
        <fullName evidence="2">Uncharacterized protein</fullName>
    </submittedName>
</protein>
<organism evidence="2 3">
    <name type="scientific">Canavalia gladiata</name>
    <name type="common">Sword bean</name>
    <name type="synonym">Dolichos gladiatus</name>
    <dbReference type="NCBI Taxonomy" id="3824"/>
    <lineage>
        <taxon>Eukaryota</taxon>
        <taxon>Viridiplantae</taxon>
        <taxon>Streptophyta</taxon>
        <taxon>Embryophyta</taxon>
        <taxon>Tracheophyta</taxon>
        <taxon>Spermatophyta</taxon>
        <taxon>Magnoliopsida</taxon>
        <taxon>eudicotyledons</taxon>
        <taxon>Gunneridae</taxon>
        <taxon>Pentapetalae</taxon>
        <taxon>rosids</taxon>
        <taxon>fabids</taxon>
        <taxon>Fabales</taxon>
        <taxon>Fabaceae</taxon>
        <taxon>Papilionoideae</taxon>
        <taxon>50 kb inversion clade</taxon>
        <taxon>NPAAA clade</taxon>
        <taxon>indigoferoid/millettioid clade</taxon>
        <taxon>Phaseoleae</taxon>
        <taxon>Canavalia</taxon>
    </lineage>
</organism>